<dbReference type="Pfam" id="PF19925">
    <property type="entry name" value="DUF6388"/>
    <property type="match status" value="1"/>
</dbReference>
<reference evidence="1 2" key="1">
    <citation type="submission" date="2019-03" db="EMBL/GenBank/DDBJ databases">
        <title>Comparative insights into the high quality Complete genome sequence of highly metal resistant Cupriavidus metallidurans strain BS1 isolated from a gold-copper mine.</title>
        <authorList>
            <person name="Mazhar H.S."/>
            <person name="Rensing C."/>
        </authorList>
    </citation>
    <scope>NUCLEOTIDE SEQUENCE [LARGE SCALE GENOMIC DNA]</scope>
    <source>
        <strain evidence="1 2">BS1</strain>
        <plasmid evidence="1 2">p1</plasmid>
    </source>
</reference>
<sequence>MSAAIPLLRQSIEPILGTIQDRVHAVWIDTAGNTLTVRFQTTPEESAGMMLHVVVKDADRRIGIPNILTQGIGLRGLGRSLIAAVRSVAGQVGYRLFIDDMVQGFYRKCLEWGAIEVDHETVEITDATRLADVTPGHSTFKAINARFLTDEQVQAAQERFLAANPSVLAELDAVPPDIAKILGINLEEQRKKLAAEAIATQARRKGIDAFEVWLEYAIESPSARTSILERRQELIRAAIGN</sequence>
<accession>A0A482J2Q1</accession>
<dbReference type="Proteomes" id="UP000253772">
    <property type="component" value="Plasmid p1"/>
</dbReference>
<dbReference type="OrthoDB" id="6156371at2"/>
<organism evidence="1 2">
    <name type="scientific">Cupriavidus metallidurans</name>
    <dbReference type="NCBI Taxonomy" id="119219"/>
    <lineage>
        <taxon>Bacteria</taxon>
        <taxon>Pseudomonadati</taxon>
        <taxon>Pseudomonadota</taxon>
        <taxon>Betaproteobacteria</taxon>
        <taxon>Burkholderiales</taxon>
        <taxon>Burkholderiaceae</taxon>
        <taxon>Cupriavidus</taxon>
    </lineage>
</organism>
<gene>
    <name evidence="1" type="ORF">DDF84_032365</name>
</gene>
<dbReference type="AlphaFoldDB" id="A0A482J2Q1"/>
<protein>
    <submittedName>
        <fullName evidence="1">Uncharacterized protein</fullName>
    </submittedName>
</protein>
<dbReference type="RefSeq" id="WP_017513231.1">
    <property type="nucleotide sequence ID" value="NZ_CP037902.1"/>
</dbReference>
<evidence type="ECO:0000313" key="1">
    <source>
        <dbReference type="EMBL" id="QBP14416.1"/>
    </source>
</evidence>
<dbReference type="EMBL" id="CP037902">
    <property type="protein sequence ID" value="QBP14416.1"/>
    <property type="molecule type" value="Genomic_DNA"/>
</dbReference>
<proteinExistence type="predicted"/>
<keyword evidence="1" id="KW-0614">Plasmid</keyword>
<geneLocation type="plasmid" evidence="1">
    <name>p1</name>
</geneLocation>
<evidence type="ECO:0000313" key="2">
    <source>
        <dbReference type="Proteomes" id="UP000253772"/>
    </source>
</evidence>
<dbReference type="InterPro" id="IPR045662">
    <property type="entry name" value="DUF6388"/>
</dbReference>
<name>A0A482J2Q1_9BURK</name>